<evidence type="ECO:0000256" key="4">
    <source>
        <dbReference type="SAM" id="SignalP"/>
    </source>
</evidence>
<dbReference type="InterPro" id="IPR025997">
    <property type="entry name" value="SBP_2_dom"/>
</dbReference>
<gene>
    <name evidence="6" type="ORF">NUH29_04905</name>
</gene>
<comment type="caution">
    <text evidence="6">The sequence shown here is derived from an EMBL/GenBank/DDBJ whole genome shotgun (WGS) entry which is preliminary data.</text>
</comment>
<feature type="domain" description="Periplasmic binding protein" evidence="5">
    <location>
        <begin position="62"/>
        <end position="299"/>
    </location>
</feature>
<sequence>MITPFGTRGRRGLAVGALALAGALLAGCSGTPGTGSTDDGDGSLTVGIVSYDTTTLAAKAETDAAKSAMEAEGWEVVTQDPKGDAAQANTICTQFITRQVDVIVISVFDTTQMAQCMTGAASASIPVFYLAGSLQDGVAGAISTTVAPPINEYMIDQIKDLPKLKILAMTLQPGAPCRAREADLDEKLEAAGLSDKIEKHEVVVPGQVTDAQNATAAWLQANPESEGSDLVIWACFADPAMGAYAALQQAGRQVPIYTWDFSAQVVEPLRNGSLAAVLAIDSAGEGAQIVQLIKDHQAGGEPQEVDAATTVVTPDNLDEFLADHPEFAS</sequence>
<dbReference type="Proteomes" id="UP001205337">
    <property type="component" value="Unassembled WGS sequence"/>
</dbReference>
<dbReference type="PANTHER" id="PTHR46847">
    <property type="entry name" value="D-ALLOSE-BINDING PERIPLASMIC PROTEIN-RELATED"/>
    <property type="match status" value="1"/>
</dbReference>
<dbReference type="Gene3D" id="3.40.50.2300">
    <property type="match status" value="2"/>
</dbReference>
<evidence type="ECO:0000313" key="7">
    <source>
        <dbReference type="Proteomes" id="UP001205337"/>
    </source>
</evidence>
<protein>
    <submittedName>
        <fullName evidence="6">Sugar ABC transporter substrate-binding protein</fullName>
    </submittedName>
</protein>
<evidence type="ECO:0000259" key="5">
    <source>
        <dbReference type="Pfam" id="PF13407"/>
    </source>
</evidence>
<comment type="subcellular location">
    <subcellularLocation>
        <location evidence="1">Cell envelope</location>
    </subcellularLocation>
</comment>
<feature type="chain" id="PRO_5045681183" evidence="4">
    <location>
        <begin position="27"/>
        <end position="329"/>
    </location>
</feature>
<name>A0ABT1ZDU9_9MICO</name>
<comment type="similarity">
    <text evidence="2">Belongs to the bacterial solute-binding protein 2 family.</text>
</comment>
<dbReference type="EMBL" id="JANTHX010000005">
    <property type="protein sequence ID" value="MCS0498888.1"/>
    <property type="molecule type" value="Genomic_DNA"/>
</dbReference>
<evidence type="ECO:0000256" key="1">
    <source>
        <dbReference type="ARBA" id="ARBA00004196"/>
    </source>
</evidence>
<organism evidence="6 7">
    <name type="scientific">Protaetiibacter mangrovi</name>
    <dbReference type="NCBI Taxonomy" id="2970926"/>
    <lineage>
        <taxon>Bacteria</taxon>
        <taxon>Bacillati</taxon>
        <taxon>Actinomycetota</taxon>
        <taxon>Actinomycetes</taxon>
        <taxon>Micrococcales</taxon>
        <taxon>Microbacteriaceae</taxon>
        <taxon>Protaetiibacter</taxon>
    </lineage>
</organism>
<keyword evidence="7" id="KW-1185">Reference proteome</keyword>
<accession>A0ABT1ZDU9</accession>
<dbReference type="RefSeq" id="WP_258797904.1">
    <property type="nucleotide sequence ID" value="NZ_JANTHX010000005.1"/>
</dbReference>
<evidence type="ECO:0000256" key="3">
    <source>
        <dbReference type="ARBA" id="ARBA00022729"/>
    </source>
</evidence>
<feature type="signal peptide" evidence="4">
    <location>
        <begin position="1"/>
        <end position="26"/>
    </location>
</feature>
<evidence type="ECO:0000313" key="6">
    <source>
        <dbReference type="EMBL" id="MCS0498888.1"/>
    </source>
</evidence>
<dbReference type="SUPFAM" id="SSF53822">
    <property type="entry name" value="Periplasmic binding protein-like I"/>
    <property type="match status" value="1"/>
</dbReference>
<evidence type="ECO:0000256" key="2">
    <source>
        <dbReference type="ARBA" id="ARBA00007639"/>
    </source>
</evidence>
<dbReference type="InterPro" id="IPR028082">
    <property type="entry name" value="Peripla_BP_I"/>
</dbReference>
<keyword evidence="3 4" id="KW-0732">Signal</keyword>
<dbReference type="CDD" id="cd01536">
    <property type="entry name" value="PBP1_ABC_sugar_binding-like"/>
    <property type="match status" value="1"/>
</dbReference>
<dbReference type="Pfam" id="PF13407">
    <property type="entry name" value="Peripla_BP_4"/>
    <property type="match status" value="1"/>
</dbReference>
<reference evidence="6 7" key="1">
    <citation type="submission" date="2022-08" db="EMBL/GenBank/DDBJ databases">
        <authorList>
            <person name="Li F."/>
        </authorList>
    </citation>
    <scope>NUCLEOTIDE SEQUENCE [LARGE SCALE GENOMIC DNA]</scope>
    <source>
        <strain evidence="6 7">10F1B-8-1</strain>
    </source>
</reference>
<dbReference type="PANTHER" id="PTHR46847:SF1">
    <property type="entry name" value="D-ALLOSE-BINDING PERIPLASMIC PROTEIN-RELATED"/>
    <property type="match status" value="1"/>
</dbReference>
<proteinExistence type="inferred from homology"/>